<dbReference type="InterPro" id="IPR003851">
    <property type="entry name" value="Znf_Dof"/>
</dbReference>
<feature type="region of interest" description="Disordered" evidence="9">
    <location>
        <begin position="531"/>
        <end position="563"/>
    </location>
</feature>
<evidence type="ECO:0000256" key="2">
    <source>
        <dbReference type="ARBA" id="ARBA00022771"/>
    </source>
</evidence>
<dbReference type="Gramene" id="QL04p050250:mrna">
    <property type="protein sequence ID" value="QL04p050250:mrna"/>
    <property type="gene ID" value="QL04p050250"/>
</dbReference>
<keyword evidence="6" id="KW-0804">Transcription</keyword>
<evidence type="ECO:0000256" key="1">
    <source>
        <dbReference type="ARBA" id="ARBA00022723"/>
    </source>
</evidence>
<feature type="region of interest" description="Disordered" evidence="9">
    <location>
        <begin position="445"/>
        <end position="484"/>
    </location>
</feature>
<dbReference type="GO" id="GO:0005634">
    <property type="term" value="C:nucleus"/>
    <property type="evidence" value="ECO:0007669"/>
    <property type="project" value="UniProtKB-SubCell"/>
</dbReference>
<keyword evidence="3" id="KW-0862">Zinc</keyword>
<reference evidence="11 12" key="1">
    <citation type="journal article" date="2016" name="G3 (Bethesda)">
        <title>First Draft Assembly and Annotation of the Genome of a California Endemic Oak Quercus lobata Nee (Fagaceae).</title>
        <authorList>
            <person name="Sork V.L."/>
            <person name="Fitz-Gibbon S.T."/>
            <person name="Puiu D."/>
            <person name="Crepeau M."/>
            <person name="Gugger P.F."/>
            <person name="Sherman R."/>
            <person name="Stevens K."/>
            <person name="Langley C.H."/>
            <person name="Pellegrini M."/>
            <person name="Salzberg S.L."/>
        </authorList>
    </citation>
    <scope>NUCLEOTIDE SEQUENCE [LARGE SCALE GENOMIC DNA]</scope>
    <source>
        <strain evidence="11 12">cv. SW786</strain>
    </source>
</reference>
<evidence type="ECO:0000256" key="6">
    <source>
        <dbReference type="ARBA" id="ARBA00023163"/>
    </source>
</evidence>
<dbReference type="GO" id="GO:0003677">
    <property type="term" value="F:DNA binding"/>
    <property type="evidence" value="ECO:0007669"/>
    <property type="project" value="UniProtKB-UniRule"/>
</dbReference>
<evidence type="ECO:0000313" key="11">
    <source>
        <dbReference type="EnsemblPlants" id="QL04p050250:mrna"/>
    </source>
</evidence>
<dbReference type="GO" id="GO:0008270">
    <property type="term" value="F:zinc ion binding"/>
    <property type="evidence" value="ECO:0007669"/>
    <property type="project" value="UniProtKB-KW"/>
</dbReference>
<evidence type="ECO:0000256" key="7">
    <source>
        <dbReference type="ARBA" id="ARBA00023242"/>
    </source>
</evidence>
<dbReference type="EnsemblPlants" id="QL04p050250:mrna">
    <property type="protein sequence ID" value="QL04p050250:mrna"/>
    <property type="gene ID" value="QL04p050250"/>
</dbReference>
<feature type="compositionally biased region" description="Polar residues" evidence="9">
    <location>
        <begin position="531"/>
        <end position="547"/>
    </location>
</feature>
<keyword evidence="2 8" id="KW-0863">Zinc-finger</keyword>
<sequence length="563" mass="62040">MSQVGDPAIKLLGSNIPLTDSQIPSVSLQHSDSDCHTPSIPPLMATSYALEYVWSPSIKRNFRALHIWSKTFSCHLFLSLDSSISNEGTKAAWISSRQLLMASMDFSWLSTDSYECEATTKAEVDEHLIEMPCKGDIPSGLDNQEDIKCQNHPLENEANVDKKSEEDQVTNSEIGEQEKVLKRPNKILPCPRCNSLETKFCYFNNYNVNQPRYFCRKCQRYWTAGGTIRNVPVGAGRRKNKHSSSQCHQVVVPPNVVSVTRADTLTSASSQHHSCTGLPSFSKGTGEILKFSKDAPLCESMANVLNLKEQKGSVEIGSSVVEDNSEEPLSSGSSLAAVTSEESEFSIKEFKPDGLPGHCRNFNPMHTPQCYPVPQWAYHWNQGWHTMMFGLNNCISNSTHMSSTPVVPVPGFSAPSITFPFLPASYWGCIPSWDTRNWNTPLFGSTGSSSASSSTSNNSCSGNSSPILGKHSRDANSQVEDTMEQNLWVPKTLRIDDPEEAAKSSIWSTLGIRPDKDKPIIKGGIFKAFQSKSDATSHTSDTDQVLQANPAAFSRSQSFREST</sequence>
<name>A0A7N2R3A9_QUELO</name>
<dbReference type="Pfam" id="PF02701">
    <property type="entry name" value="Zn_ribbon_Dof"/>
    <property type="match status" value="1"/>
</dbReference>
<dbReference type="PROSITE" id="PS50884">
    <property type="entry name" value="ZF_DOF_2"/>
    <property type="match status" value="1"/>
</dbReference>
<dbReference type="PANTHER" id="PTHR31089:SF66">
    <property type="entry name" value="DOF-TYPE ZINC FINGER DNA-BINDING FAMILY PROTEIN"/>
    <property type="match status" value="1"/>
</dbReference>
<dbReference type="GO" id="GO:0003700">
    <property type="term" value="F:DNA-binding transcription factor activity"/>
    <property type="evidence" value="ECO:0007669"/>
    <property type="project" value="InterPro"/>
</dbReference>
<keyword evidence="7 8" id="KW-0539">Nucleus</keyword>
<reference evidence="11" key="2">
    <citation type="submission" date="2021-01" db="UniProtKB">
        <authorList>
            <consortium name="EnsemblPlants"/>
        </authorList>
    </citation>
    <scope>IDENTIFICATION</scope>
</reference>
<feature type="compositionally biased region" description="Polar residues" evidence="9">
    <location>
        <begin position="554"/>
        <end position="563"/>
    </location>
</feature>
<keyword evidence="12" id="KW-1185">Reference proteome</keyword>
<evidence type="ECO:0000256" key="3">
    <source>
        <dbReference type="ARBA" id="ARBA00022833"/>
    </source>
</evidence>
<feature type="region of interest" description="Disordered" evidence="9">
    <location>
        <begin position="153"/>
        <end position="173"/>
    </location>
</feature>
<keyword evidence="1" id="KW-0479">Metal-binding</keyword>
<protein>
    <recommendedName>
        <fullName evidence="10">Dof-type domain-containing protein</fullName>
    </recommendedName>
</protein>
<evidence type="ECO:0000256" key="9">
    <source>
        <dbReference type="SAM" id="MobiDB-lite"/>
    </source>
</evidence>
<dbReference type="PROSITE" id="PS01361">
    <property type="entry name" value="ZF_DOF_1"/>
    <property type="match status" value="1"/>
</dbReference>
<comment type="subcellular location">
    <subcellularLocation>
        <location evidence="8">Nucleus</location>
    </subcellularLocation>
</comment>
<dbReference type="AlphaFoldDB" id="A0A7N2R3A9"/>
<feature type="compositionally biased region" description="Low complexity" evidence="9">
    <location>
        <begin position="445"/>
        <end position="465"/>
    </location>
</feature>
<organism evidence="11 12">
    <name type="scientific">Quercus lobata</name>
    <name type="common">Valley oak</name>
    <dbReference type="NCBI Taxonomy" id="97700"/>
    <lineage>
        <taxon>Eukaryota</taxon>
        <taxon>Viridiplantae</taxon>
        <taxon>Streptophyta</taxon>
        <taxon>Embryophyta</taxon>
        <taxon>Tracheophyta</taxon>
        <taxon>Spermatophyta</taxon>
        <taxon>Magnoliopsida</taxon>
        <taxon>eudicotyledons</taxon>
        <taxon>Gunneridae</taxon>
        <taxon>Pentapetalae</taxon>
        <taxon>rosids</taxon>
        <taxon>fabids</taxon>
        <taxon>Fagales</taxon>
        <taxon>Fagaceae</taxon>
        <taxon>Quercus</taxon>
    </lineage>
</organism>
<keyword evidence="4" id="KW-0805">Transcription regulation</keyword>
<evidence type="ECO:0000259" key="10">
    <source>
        <dbReference type="PROSITE" id="PS50884"/>
    </source>
</evidence>
<dbReference type="InParanoid" id="A0A7N2R3A9"/>
<evidence type="ECO:0000256" key="8">
    <source>
        <dbReference type="PROSITE-ProRule" id="PRU00071"/>
    </source>
</evidence>
<evidence type="ECO:0000313" key="12">
    <source>
        <dbReference type="Proteomes" id="UP000594261"/>
    </source>
</evidence>
<accession>A0A7N2R3A9</accession>
<dbReference type="PANTHER" id="PTHR31089">
    <property type="entry name" value="CYCLIC DOF FACTOR 2"/>
    <property type="match status" value="1"/>
</dbReference>
<dbReference type="EMBL" id="LRBV02000004">
    <property type="status" value="NOT_ANNOTATED_CDS"/>
    <property type="molecule type" value="Genomic_DNA"/>
</dbReference>
<dbReference type="InterPro" id="IPR045174">
    <property type="entry name" value="Dof"/>
</dbReference>
<keyword evidence="5 8" id="KW-0238">DNA-binding</keyword>
<dbReference type="OMA" id="IPNTHES"/>
<evidence type="ECO:0000256" key="5">
    <source>
        <dbReference type="ARBA" id="ARBA00023125"/>
    </source>
</evidence>
<dbReference type="Proteomes" id="UP000594261">
    <property type="component" value="Chromosome 4"/>
</dbReference>
<evidence type="ECO:0000256" key="4">
    <source>
        <dbReference type="ARBA" id="ARBA00023015"/>
    </source>
</evidence>
<feature type="domain" description="Dof-type" evidence="10">
    <location>
        <begin position="188"/>
        <end position="242"/>
    </location>
</feature>
<proteinExistence type="predicted"/>